<evidence type="ECO:0000313" key="3">
    <source>
        <dbReference type="Proteomes" id="UP000286947"/>
    </source>
</evidence>
<feature type="transmembrane region" description="Helical" evidence="1">
    <location>
        <begin position="9"/>
        <end position="28"/>
    </location>
</feature>
<proteinExistence type="predicted"/>
<keyword evidence="3" id="KW-1185">Reference proteome</keyword>
<evidence type="ECO:0000313" key="2">
    <source>
        <dbReference type="EMBL" id="RUS66320.1"/>
    </source>
</evidence>
<name>A0A433SC68_9BURK</name>
<dbReference type="RefSeq" id="WP_126980234.1">
    <property type="nucleotide sequence ID" value="NZ_PQSP01000005.1"/>
</dbReference>
<keyword evidence="1" id="KW-0812">Transmembrane</keyword>
<reference evidence="2 3" key="1">
    <citation type="submission" date="2018-01" db="EMBL/GenBank/DDBJ databases">
        <title>Saezia sanguinis gen. nov., sp. nov., in the order Burkholderiales isolated from human blood.</title>
        <authorList>
            <person name="Medina-Pascual M.J."/>
            <person name="Valdezate S."/>
            <person name="Monzon S."/>
            <person name="Cuesta I."/>
            <person name="Carrasco G."/>
            <person name="Villalon P."/>
            <person name="Saez-Nieto J.A."/>
        </authorList>
    </citation>
    <scope>NUCLEOTIDE SEQUENCE [LARGE SCALE GENOMIC DNA]</scope>
    <source>
        <strain evidence="2 3">CNM695-12</strain>
    </source>
</reference>
<sequence>MTNNDKHHFLIGLGFVFFTLCLQCLYTGDLSFSSGRWRWLASIFPEEIGGAALCYGLVGAALVTGGLAGKYIDRKNAKNRN</sequence>
<dbReference type="AlphaFoldDB" id="A0A433SC68"/>
<feature type="transmembrane region" description="Helical" evidence="1">
    <location>
        <begin position="48"/>
        <end position="72"/>
    </location>
</feature>
<dbReference type="Proteomes" id="UP000286947">
    <property type="component" value="Unassembled WGS sequence"/>
</dbReference>
<gene>
    <name evidence="2" type="ORF">CUZ56_02046</name>
</gene>
<keyword evidence="1" id="KW-0472">Membrane</keyword>
<organism evidence="2 3">
    <name type="scientific">Saezia sanguinis</name>
    <dbReference type="NCBI Taxonomy" id="1965230"/>
    <lineage>
        <taxon>Bacteria</taxon>
        <taxon>Pseudomonadati</taxon>
        <taxon>Pseudomonadota</taxon>
        <taxon>Betaproteobacteria</taxon>
        <taxon>Burkholderiales</taxon>
        <taxon>Saeziaceae</taxon>
        <taxon>Saezia</taxon>
    </lineage>
</organism>
<accession>A0A433SC68</accession>
<keyword evidence="1" id="KW-1133">Transmembrane helix</keyword>
<dbReference type="EMBL" id="PQSP01000005">
    <property type="protein sequence ID" value="RUS66320.1"/>
    <property type="molecule type" value="Genomic_DNA"/>
</dbReference>
<comment type="caution">
    <text evidence="2">The sequence shown here is derived from an EMBL/GenBank/DDBJ whole genome shotgun (WGS) entry which is preliminary data.</text>
</comment>
<evidence type="ECO:0000256" key="1">
    <source>
        <dbReference type="SAM" id="Phobius"/>
    </source>
</evidence>
<protein>
    <submittedName>
        <fullName evidence="2">Uncharacterized protein</fullName>
    </submittedName>
</protein>